<evidence type="ECO:0000313" key="1">
    <source>
        <dbReference type="EMBL" id="GMT21493.1"/>
    </source>
</evidence>
<reference evidence="1" key="1">
    <citation type="submission" date="2023-10" db="EMBL/GenBank/DDBJ databases">
        <title>Genome assembly of Pristionchus species.</title>
        <authorList>
            <person name="Yoshida K."/>
            <person name="Sommer R.J."/>
        </authorList>
    </citation>
    <scope>NUCLEOTIDE SEQUENCE</scope>
    <source>
        <strain evidence="1">RS5133</strain>
    </source>
</reference>
<feature type="non-terminal residue" evidence="1">
    <location>
        <position position="151"/>
    </location>
</feature>
<accession>A0AAV5VT56</accession>
<evidence type="ECO:0000313" key="2">
    <source>
        <dbReference type="Proteomes" id="UP001432322"/>
    </source>
</evidence>
<dbReference type="PANTHER" id="PTHR37433:SF5">
    <property type="entry name" value="DUF753 DOMAIN-CONTAINING PROTEIN-RELATED"/>
    <property type="match status" value="1"/>
</dbReference>
<sequence>AAAVVDLPVVKNCRQYEILDGDDVSPGGTCRSNYCINERTVPSGSSSESVGPLNKTLINCSLKYLQFDIFVQSNDHVTIPGTCIKYQAEVSKRTELCSCSYRDNCTTSSMYPGDSGLPLDTRTTGLINCAMTSSMGFARKCKGHACFVIKR</sequence>
<dbReference type="Proteomes" id="UP001432322">
    <property type="component" value="Unassembled WGS sequence"/>
</dbReference>
<feature type="non-terminal residue" evidence="1">
    <location>
        <position position="1"/>
    </location>
</feature>
<dbReference type="EMBL" id="BTSY01000004">
    <property type="protein sequence ID" value="GMT21493.1"/>
    <property type="molecule type" value="Genomic_DNA"/>
</dbReference>
<dbReference type="AlphaFoldDB" id="A0AAV5VT56"/>
<name>A0AAV5VT56_9BILA</name>
<proteinExistence type="predicted"/>
<comment type="caution">
    <text evidence="1">The sequence shown here is derived from an EMBL/GenBank/DDBJ whole genome shotgun (WGS) entry which is preliminary data.</text>
</comment>
<organism evidence="1 2">
    <name type="scientific">Pristionchus fissidentatus</name>
    <dbReference type="NCBI Taxonomy" id="1538716"/>
    <lineage>
        <taxon>Eukaryota</taxon>
        <taxon>Metazoa</taxon>
        <taxon>Ecdysozoa</taxon>
        <taxon>Nematoda</taxon>
        <taxon>Chromadorea</taxon>
        <taxon>Rhabditida</taxon>
        <taxon>Rhabditina</taxon>
        <taxon>Diplogasteromorpha</taxon>
        <taxon>Diplogasteroidea</taxon>
        <taxon>Neodiplogasteridae</taxon>
        <taxon>Pristionchus</taxon>
    </lineage>
</organism>
<gene>
    <name evidence="1" type="ORF">PFISCL1PPCAC_12790</name>
</gene>
<dbReference type="PANTHER" id="PTHR37433">
    <property type="entry name" value="PROTEIN CBG25136-RELATED"/>
    <property type="match status" value="1"/>
</dbReference>
<keyword evidence="2" id="KW-1185">Reference proteome</keyword>
<protein>
    <submittedName>
        <fullName evidence="1">Uncharacterized protein</fullName>
    </submittedName>
</protein>